<evidence type="ECO:0000313" key="1">
    <source>
        <dbReference type="EMBL" id="MFH8134226.1"/>
    </source>
</evidence>
<protein>
    <recommendedName>
        <fullName evidence="3">Fumarase D</fullName>
    </recommendedName>
</protein>
<gene>
    <name evidence="1" type="ORF">ABU178_08570</name>
</gene>
<dbReference type="Proteomes" id="UP001611251">
    <property type="component" value="Unassembled WGS sequence"/>
</dbReference>
<accession>A0ABW7PY01</accession>
<sequence length="124" mass="14197">MANLSPPILNYFFKHYLIFNNKNRKEDECCFLKIYETSRIKNGFYMKYVRRECIVKSLNKGGVMSGDFSEQAYQAMCSLIGSAAYQVLAEGRQLSNESIAEMIRLLSDDEPDLAEDFALSLLRG</sequence>
<organism evidence="1 2">
    <name type="scientific">Pantoea osteomyelitidis</name>
    <dbReference type="NCBI Taxonomy" id="3230026"/>
    <lineage>
        <taxon>Bacteria</taxon>
        <taxon>Pseudomonadati</taxon>
        <taxon>Pseudomonadota</taxon>
        <taxon>Gammaproteobacteria</taxon>
        <taxon>Enterobacterales</taxon>
        <taxon>Erwiniaceae</taxon>
        <taxon>Pantoea</taxon>
    </lineage>
</organism>
<evidence type="ECO:0008006" key="3">
    <source>
        <dbReference type="Google" id="ProtNLM"/>
    </source>
</evidence>
<keyword evidence="2" id="KW-1185">Reference proteome</keyword>
<comment type="caution">
    <text evidence="1">The sequence shown here is derived from an EMBL/GenBank/DDBJ whole genome shotgun (WGS) entry which is preliminary data.</text>
</comment>
<proteinExistence type="predicted"/>
<evidence type="ECO:0000313" key="2">
    <source>
        <dbReference type="Proteomes" id="UP001611251"/>
    </source>
</evidence>
<dbReference type="RefSeq" id="WP_397213824.1">
    <property type="nucleotide sequence ID" value="NZ_JBGFSN010000004.1"/>
</dbReference>
<dbReference type="EMBL" id="JBGFSN010000004">
    <property type="protein sequence ID" value="MFH8134226.1"/>
    <property type="molecule type" value="Genomic_DNA"/>
</dbReference>
<reference evidence="1 2" key="1">
    <citation type="submission" date="2024-08" db="EMBL/GenBank/DDBJ databases">
        <title>Pantoea ronii - a newly identified human opportunistic pathogen.</title>
        <authorList>
            <person name="Keidar-Friedman D."/>
            <person name="Sorek N."/>
            <person name="Leshin-Carmel D."/>
            <person name="Tsur A."/>
            <person name="Amsalem M."/>
            <person name="Tolkach D."/>
            <person name="Brosh-Nissimov T."/>
        </authorList>
    </citation>
    <scope>NUCLEOTIDE SEQUENCE [LARGE SCALE GENOMIC DNA]</scope>
    <source>
        <strain evidence="1 2">AA23256</strain>
    </source>
</reference>
<name>A0ABW7PY01_9GAMM</name>